<evidence type="ECO:0000259" key="1">
    <source>
        <dbReference type="Pfam" id="PF13577"/>
    </source>
</evidence>
<dbReference type="Proteomes" id="UP001138757">
    <property type="component" value="Unassembled WGS sequence"/>
</dbReference>
<reference evidence="2" key="1">
    <citation type="submission" date="2021-05" db="EMBL/GenBank/DDBJ databases">
        <title>Genome of Sphingobium sp. strain.</title>
        <authorList>
            <person name="Fan R."/>
        </authorList>
    </citation>
    <scope>NUCLEOTIDE SEQUENCE</scope>
    <source>
        <strain evidence="2">H33</strain>
    </source>
</reference>
<evidence type="ECO:0000313" key="3">
    <source>
        <dbReference type="Proteomes" id="UP001138757"/>
    </source>
</evidence>
<sequence length="168" mass="19200">MSDTLEQTDALKLVQEVRDRMAIEELFVRYYSGLGSGDPDAFGGFFAENPELDVNGIVCRSTEEIRTMYAEVDADKPNLIGQFRMMLTNLIIEVDGDTARAQMLWTQTLNETIKSVPRFIEQGREYDLLVKQGGRWKIKKRVVIADSNLPDMMDKTYTPRADYQMSSL</sequence>
<dbReference type="CDD" id="cd00531">
    <property type="entry name" value="NTF2_like"/>
    <property type="match status" value="1"/>
</dbReference>
<accession>A0A9X1DFI5</accession>
<dbReference type="InterPro" id="IPR037401">
    <property type="entry name" value="SnoaL-like"/>
</dbReference>
<keyword evidence="3" id="KW-1185">Reference proteome</keyword>
<comment type="caution">
    <text evidence="2">The sequence shown here is derived from an EMBL/GenBank/DDBJ whole genome shotgun (WGS) entry which is preliminary data.</text>
</comment>
<organism evidence="2 3">
    <name type="scientific">Sphingobium nicotianae</name>
    <dbReference type="NCBI Taxonomy" id="2782607"/>
    <lineage>
        <taxon>Bacteria</taxon>
        <taxon>Pseudomonadati</taxon>
        <taxon>Pseudomonadota</taxon>
        <taxon>Alphaproteobacteria</taxon>
        <taxon>Sphingomonadales</taxon>
        <taxon>Sphingomonadaceae</taxon>
        <taxon>Sphingobium</taxon>
    </lineage>
</organism>
<gene>
    <name evidence="2" type="ORF">KK488_20545</name>
</gene>
<dbReference type="EMBL" id="JAHGAW010000017">
    <property type="protein sequence ID" value="MBT2189347.1"/>
    <property type="molecule type" value="Genomic_DNA"/>
</dbReference>
<dbReference type="RefSeq" id="WP_214625592.1">
    <property type="nucleotide sequence ID" value="NZ_JAHGAW010000017.1"/>
</dbReference>
<dbReference type="AlphaFoldDB" id="A0A9X1DFI5"/>
<dbReference type="SUPFAM" id="SSF54427">
    <property type="entry name" value="NTF2-like"/>
    <property type="match status" value="1"/>
</dbReference>
<name>A0A9X1DFI5_9SPHN</name>
<proteinExistence type="predicted"/>
<evidence type="ECO:0000313" key="2">
    <source>
        <dbReference type="EMBL" id="MBT2189347.1"/>
    </source>
</evidence>
<dbReference type="Pfam" id="PF13577">
    <property type="entry name" value="SnoaL_4"/>
    <property type="match status" value="1"/>
</dbReference>
<feature type="domain" description="SnoaL-like" evidence="1">
    <location>
        <begin position="15"/>
        <end position="141"/>
    </location>
</feature>
<dbReference type="Gene3D" id="3.10.450.50">
    <property type="match status" value="1"/>
</dbReference>
<dbReference type="InterPro" id="IPR032710">
    <property type="entry name" value="NTF2-like_dom_sf"/>
</dbReference>
<protein>
    <submittedName>
        <fullName evidence="2">Nuclear transport factor 2 family protein</fullName>
    </submittedName>
</protein>